<dbReference type="GO" id="GO:0008237">
    <property type="term" value="F:metallopeptidase activity"/>
    <property type="evidence" value="ECO:0007669"/>
    <property type="project" value="UniProtKB-KW"/>
</dbReference>
<feature type="transmembrane region" description="Helical" evidence="1">
    <location>
        <begin position="201"/>
        <end position="217"/>
    </location>
</feature>
<reference evidence="2" key="1">
    <citation type="journal article" date="2020" name="mSystems">
        <title>Genome- and Community-Level Interaction Insights into Carbon Utilization and Element Cycling Functions of Hydrothermarchaeota in Hydrothermal Sediment.</title>
        <authorList>
            <person name="Zhou Z."/>
            <person name="Liu Y."/>
            <person name="Xu W."/>
            <person name="Pan J."/>
            <person name="Luo Z.H."/>
            <person name="Li M."/>
        </authorList>
    </citation>
    <scope>NUCLEOTIDE SEQUENCE [LARGE SCALE GENOMIC DNA]</scope>
    <source>
        <strain evidence="2">HyVt-237</strain>
    </source>
</reference>
<gene>
    <name evidence="2" type="ORF">ENG67_00385</name>
</gene>
<feature type="transmembrane region" description="Helical" evidence="1">
    <location>
        <begin position="103"/>
        <end position="123"/>
    </location>
</feature>
<dbReference type="AlphaFoldDB" id="A0A7C1BCY0"/>
<protein>
    <submittedName>
        <fullName evidence="2">PrsW family intramembrane metalloprotease</fullName>
    </submittedName>
</protein>
<dbReference type="PANTHER" id="PTHR36844:SF1">
    <property type="entry name" value="PROTEASE PRSW"/>
    <property type="match status" value="1"/>
</dbReference>
<keyword evidence="2" id="KW-0378">Hydrolase</keyword>
<sequence>MLIDAALVMFLIALIFGLIVYFLDRYEKEPITSLLFGFMAGMTAAFLLIIAKNYIYFVTPPFVGETFFKAFFRAAFVEEILKFLTFYILFFKSRVFNEPLDGIIYISMVALGFAYMENIGYALKYTHPYFARPGYASSLLSITLARSIPGHLLFSSFAGYYTGIYKFELKRRGYLIPLGLTLAVIFHGFFDYFLFIGKGAIAFYTILVNLILFAFMLRKSWKLSRIMFGLMSSIEVPQDEIQELEEEDTGASFTSLLIAGPIIIGYALFLNTLLFFILR</sequence>
<feature type="transmembrane region" description="Helical" evidence="1">
    <location>
        <begin position="256"/>
        <end position="278"/>
    </location>
</feature>
<dbReference type="Pfam" id="PF13367">
    <property type="entry name" value="PrsW-protease"/>
    <property type="match status" value="1"/>
</dbReference>
<keyword evidence="1" id="KW-0812">Transmembrane</keyword>
<organism evidence="2">
    <name type="scientific">candidate division WOR-3 bacterium</name>
    <dbReference type="NCBI Taxonomy" id="2052148"/>
    <lineage>
        <taxon>Bacteria</taxon>
        <taxon>Bacteria division WOR-3</taxon>
    </lineage>
</organism>
<keyword evidence="1" id="KW-1133">Transmembrane helix</keyword>
<keyword evidence="2" id="KW-0645">Protease</keyword>
<feature type="transmembrane region" description="Helical" evidence="1">
    <location>
        <begin position="70"/>
        <end position="91"/>
    </location>
</feature>
<dbReference type="Proteomes" id="UP000885931">
    <property type="component" value="Unassembled WGS sequence"/>
</dbReference>
<proteinExistence type="predicted"/>
<comment type="caution">
    <text evidence="2">The sequence shown here is derived from an EMBL/GenBank/DDBJ whole genome shotgun (WGS) entry which is preliminary data.</text>
</comment>
<feature type="transmembrane region" description="Helical" evidence="1">
    <location>
        <begin position="35"/>
        <end position="58"/>
    </location>
</feature>
<feature type="transmembrane region" description="Helical" evidence="1">
    <location>
        <begin position="6"/>
        <end position="23"/>
    </location>
</feature>
<dbReference type="InterPro" id="IPR026898">
    <property type="entry name" value="PrsW"/>
</dbReference>
<feature type="transmembrane region" description="Helical" evidence="1">
    <location>
        <begin position="173"/>
        <end position="195"/>
    </location>
</feature>
<feature type="transmembrane region" description="Helical" evidence="1">
    <location>
        <begin position="135"/>
        <end position="161"/>
    </location>
</feature>
<evidence type="ECO:0000313" key="2">
    <source>
        <dbReference type="EMBL" id="HDM89649.1"/>
    </source>
</evidence>
<accession>A0A7C1BCY0</accession>
<keyword evidence="2" id="KW-0482">Metalloprotease</keyword>
<dbReference type="PANTHER" id="PTHR36844">
    <property type="entry name" value="PROTEASE PRSW"/>
    <property type="match status" value="1"/>
</dbReference>
<dbReference type="EMBL" id="DRBW01000016">
    <property type="protein sequence ID" value="HDM89649.1"/>
    <property type="molecule type" value="Genomic_DNA"/>
</dbReference>
<evidence type="ECO:0000256" key="1">
    <source>
        <dbReference type="SAM" id="Phobius"/>
    </source>
</evidence>
<keyword evidence="1" id="KW-0472">Membrane</keyword>
<name>A0A7C1BCY0_UNCW3</name>